<dbReference type="Gene3D" id="1.20.1280.50">
    <property type="match status" value="1"/>
</dbReference>
<accession>M7YPU8</accession>
<name>M7YPU8_TRIUA</name>
<feature type="domain" description="KIB1-4 beta-propeller" evidence="1">
    <location>
        <begin position="146"/>
        <end position="243"/>
    </location>
</feature>
<evidence type="ECO:0000259" key="1">
    <source>
        <dbReference type="Pfam" id="PF03478"/>
    </source>
</evidence>
<dbReference type="PANTHER" id="PTHR33110">
    <property type="entry name" value="F-BOX/KELCH-REPEAT PROTEIN-RELATED"/>
    <property type="match status" value="1"/>
</dbReference>
<dbReference type="EMBL" id="KD205037">
    <property type="protein sequence ID" value="EMS52623.1"/>
    <property type="molecule type" value="Genomic_DNA"/>
</dbReference>
<evidence type="ECO:0000313" key="2">
    <source>
        <dbReference type="EMBL" id="EMS52623.1"/>
    </source>
</evidence>
<dbReference type="SUPFAM" id="SSF81383">
    <property type="entry name" value="F-box domain"/>
    <property type="match status" value="1"/>
</dbReference>
<dbReference type="AlphaFoldDB" id="M7YPU8"/>
<organism evidence="2">
    <name type="scientific">Triticum urartu</name>
    <name type="common">Red wild einkorn</name>
    <name type="synonym">Crithodium urartu</name>
    <dbReference type="NCBI Taxonomy" id="4572"/>
    <lineage>
        <taxon>Eukaryota</taxon>
        <taxon>Viridiplantae</taxon>
        <taxon>Streptophyta</taxon>
        <taxon>Embryophyta</taxon>
        <taxon>Tracheophyta</taxon>
        <taxon>Spermatophyta</taxon>
        <taxon>Magnoliopsida</taxon>
        <taxon>Liliopsida</taxon>
        <taxon>Poales</taxon>
        <taxon>Poaceae</taxon>
        <taxon>BOP clade</taxon>
        <taxon>Pooideae</taxon>
        <taxon>Triticodae</taxon>
        <taxon>Triticeae</taxon>
        <taxon>Triticinae</taxon>
        <taxon>Triticum</taxon>
    </lineage>
</organism>
<dbReference type="Pfam" id="PF03478">
    <property type="entry name" value="Beta-prop_KIB1-4"/>
    <property type="match status" value="1"/>
</dbReference>
<dbReference type="InterPro" id="IPR036047">
    <property type="entry name" value="F-box-like_dom_sf"/>
</dbReference>
<protein>
    <recommendedName>
        <fullName evidence="1">KIB1-4 beta-propeller domain-containing protein</fullName>
    </recommendedName>
</protein>
<dbReference type="eggNOG" id="KOG3126">
    <property type="taxonomic scope" value="Eukaryota"/>
</dbReference>
<reference evidence="2" key="1">
    <citation type="journal article" date="2013" name="Nature">
        <title>Draft genome of the wheat A-genome progenitor Triticum urartu.</title>
        <authorList>
            <person name="Ling H.Q."/>
            <person name="Zhao S."/>
            <person name="Liu D."/>
            <person name="Wang J."/>
            <person name="Sun H."/>
            <person name="Zhang C."/>
            <person name="Fan H."/>
            <person name="Li D."/>
            <person name="Dong L."/>
            <person name="Tao Y."/>
            <person name="Gao C."/>
            <person name="Wu H."/>
            <person name="Li Y."/>
            <person name="Cui Y."/>
            <person name="Guo X."/>
            <person name="Zheng S."/>
            <person name="Wang B."/>
            <person name="Yu K."/>
            <person name="Liang Q."/>
            <person name="Yang W."/>
            <person name="Lou X."/>
            <person name="Chen J."/>
            <person name="Feng M."/>
            <person name="Jian J."/>
            <person name="Zhang X."/>
            <person name="Luo G."/>
            <person name="Jiang Y."/>
            <person name="Liu J."/>
            <person name="Wang Z."/>
            <person name="Sha Y."/>
            <person name="Zhang B."/>
            <person name="Wu H."/>
            <person name="Tang D."/>
            <person name="Shen Q."/>
            <person name="Xue P."/>
            <person name="Zou S."/>
            <person name="Wang X."/>
            <person name="Liu X."/>
            <person name="Wang F."/>
            <person name="Yang Y."/>
            <person name="An X."/>
            <person name="Dong Z."/>
            <person name="Zhang K."/>
            <person name="Zhang X."/>
            <person name="Luo M.C."/>
            <person name="Dvorak J."/>
            <person name="Tong Y."/>
            <person name="Wang J."/>
            <person name="Yang H."/>
            <person name="Li Z."/>
            <person name="Wang D."/>
            <person name="Zhang A."/>
            <person name="Wang J."/>
        </authorList>
    </citation>
    <scope>NUCLEOTIDE SEQUENCE</scope>
</reference>
<gene>
    <name evidence="2" type="ORF">TRIUR3_30686</name>
</gene>
<proteinExistence type="predicted"/>
<dbReference type="OMA" id="WIWFFLS"/>
<dbReference type="STRING" id="4572.M7YPU8"/>
<sequence length="321" mass="35989">MGVPLPESRWRPWAELPERYLSDIIRNLPCILDHARFSGVCTRWRETARTNPPSGWPVQYRFVVPARRELLVSADLLVGRQREIVARFLAQGQDRGRDTLLRQVLRGPVLTDKEDLLMFRPEPDGDGAQLSTFTVRYSFPGHRAAEPAPGQTVSRYLVVSRGELLMIVRFAGPGQRTRFDVLVLEEKKIVGGADHNDPPRVLASWRRCCSAATLSGRRIFLGRGCSVAFDVGYPFPLYIYFLDDGRRSHGALPTAGNPPYPCSETGGFWFFNKGIVRCLPREPPSDCSPWIWFFLSDATFRAGVPPPASPACGWGVDTDSE</sequence>
<dbReference type="InterPro" id="IPR005174">
    <property type="entry name" value="KIB1-4_b-propeller"/>
</dbReference>
<dbReference type="PANTHER" id="PTHR33110:SF69">
    <property type="entry name" value="OS02G0318200 PROTEIN"/>
    <property type="match status" value="1"/>
</dbReference>